<reference evidence="2" key="1">
    <citation type="submission" date="2021-02" db="EMBL/GenBank/DDBJ databases">
        <authorList>
            <person name="Nowell W R."/>
        </authorList>
    </citation>
    <scope>NUCLEOTIDE SEQUENCE</scope>
    <source>
        <strain evidence="2">Ploen Becks lab</strain>
    </source>
</reference>
<accession>A0A814BLM8</accession>
<feature type="compositionally biased region" description="Low complexity" evidence="1">
    <location>
        <begin position="23"/>
        <end position="39"/>
    </location>
</feature>
<dbReference type="Proteomes" id="UP000663879">
    <property type="component" value="Unassembled WGS sequence"/>
</dbReference>
<name>A0A814BLM8_9BILA</name>
<protein>
    <submittedName>
        <fullName evidence="2">Uncharacterized protein</fullName>
    </submittedName>
</protein>
<organism evidence="2 3">
    <name type="scientific">Brachionus calyciflorus</name>
    <dbReference type="NCBI Taxonomy" id="104777"/>
    <lineage>
        <taxon>Eukaryota</taxon>
        <taxon>Metazoa</taxon>
        <taxon>Spiralia</taxon>
        <taxon>Gnathifera</taxon>
        <taxon>Rotifera</taxon>
        <taxon>Eurotatoria</taxon>
        <taxon>Monogononta</taxon>
        <taxon>Pseudotrocha</taxon>
        <taxon>Ploima</taxon>
        <taxon>Brachionidae</taxon>
        <taxon>Brachionus</taxon>
    </lineage>
</organism>
<sequence length="72" mass="7659">MNTAPSSSSSSSSPNNPLGLKFNTLSSSTSSSLSSSNSSHTKEQSSLTEVNKELELKLFFVENALFIICNVD</sequence>
<evidence type="ECO:0000313" key="2">
    <source>
        <dbReference type="EMBL" id="CAF0929190.1"/>
    </source>
</evidence>
<evidence type="ECO:0000313" key="3">
    <source>
        <dbReference type="Proteomes" id="UP000663879"/>
    </source>
</evidence>
<evidence type="ECO:0000256" key="1">
    <source>
        <dbReference type="SAM" id="MobiDB-lite"/>
    </source>
</evidence>
<keyword evidence="3" id="KW-1185">Reference proteome</keyword>
<feature type="compositionally biased region" description="Low complexity" evidence="1">
    <location>
        <begin position="1"/>
        <end position="13"/>
    </location>
</feature>
<comment type="caution">
    <text evidence="2">The sequence shown here is derived from an EMBL/GenBank/DDBJ whole genome shotgun (WGS) entry which is preliminary data.</text>
</comment>
<dbReference type="EMBL" id="CAJNOC010002369">
    <property type="protein sequence ID" value="CAF0929190.1"/>
    <property type="molecule type" value="Genomic_DNA"/>
</dbReference>
<dbReference type="AlphaFoldDB" id="A0A814BLM8"/>
<gene>
    <name evidence="2" type="ORF">OXX778_LOCUS12809</name>
</gene>
<feature type="region of interest" description="Disordered" evidence="1">
    <location>
        <begin position="1"/>
        <end position="47"/>
    </location>
</feature>
<proteinExistence type="predicted"/>